<sequence>MPFLWTLLAVAAALLGLARLGSVYPHRPLVAALYLPAVLAVALLRWPEMWPAVALVDAAIGIAALVDVFSLPRARDFACERRVGLIASLGKHHPVTLTLSNSSATGRPVWVCDGAESDLNADPSRFTVVLPPLSRSVLRYQLRPARRGKFLIEAVYLRGLSRWGLWQRQLRLPCQSRVDVYPDLKQLGEYALLARTNRLSLMGVRRTRRIGQDNEFERLRDYTPDDNYRHIDWRSTARRNKLTVKDFQSSQSQRIIFLVDCGRMMTGEAAGVSLLDHALNAALLLSFVALRQGDHVGLVCFSDRIHSFIPPKGGREQMNRLLHAAYDRFPAMVESRYDEAFSHVARHVRKRAMVVLITNLIDDVNADQVEARLANLSGRHLPLAVLLRDRSVFSAVEAVEPALEAAGAGRDTPLRPGELSAAGLLEDGPLFRAAAAADVLLWRRRQIARLESSGVLMVDAFPEDLTAPLVNRYLEVKARNLL</sequence>
<dbReference type="EMBL" id="CP036291">
    <property type="protein sequence ID" value="QDU91580.1"/>
    <property type="molecule type" value="Genomic_DNA"/>
</dbReference>
<dbReference type="OrthoDB" id="9778037at2"/>
<reference evidence="3 4" key="1">
    <citation type="submission" date="2019-02" db="EMBL/GenBank/DDBJ databases">
        <title>Deep-cultivation of Planctomycetes and their phenomic and genomic characterization uncovers novel biology.</title>
        <authorList>
            <person name="Wiegand S."/>
            <person name="Jogler M."/>
            <person name="Boedeker C."/>
            <person name="Pinto D."/>
            <person name="Vollmers J."/>
            <person name="Rivas-Marin E."/>
            <person name="Kohn T."/>
            <person name="Peeters S.H."/>
            <person name="Heuer A."/>
            <person name="Rast P."/>
            <person name="Oberbeckmann S."/>
            <person name="Bunk B."/>
            <person name="Jeske O."/>
            <person name="Meyerdierks A."/>
            <person name="Storesund J.E."/>
            <person name="Kallscheuer N."/>
            <person name="Luecker S."/>
            <person name="Lage O.M."/>
            <person name="Pohl T."/>
            <person name="Merkel B.J."/>
            <person name="Hornburger P."/>
            <person name="Mueller R.-W."/>
            <person name="Bruemmer F."/>
            <person name="Labrenz M."/>
            <person name="Spormann A.M."/>
            <person name="Op den Camp H."/>
            <person name="Overmann J."/>
            <person name="Amann R."/>
            <person name="Jetten M.S.M."/>
            <person name="Mascher T."/>
            <person name="Medema M.H."/>
            <person name="Devos D.P."/>
            <person name="Kaster A.-K."/>
            <person name="Ovreas L."/>
            <person name="Rohde M."/>
            <person name="Galperin M.Y."/>
            <person name="Jogler C."/>
        </authorList>
    </citation>
    <scope>NUCLEOTIDE SEQUENCE [LARGE SCALE GENOMIC DNA]</scope>
    <source>
        <strain evidence="3 4">Pla175</strain>
    </source>
</reference>
<proteinExistence type="predicted"/>
<evidence type="ECO:0000259" key="2">
    <source>
        <dbReference type="Pfam" id="PF01882"/>
    </source>
</evidence>
<protein>
    <recommendedName>
        <fullName evidence="2">DUF58 domain-containing protein</fullName>
    </recommendedName>
</protein>
<dbReference type="InterPro" id="IPR036465">
    <property type="entry name" value="vWFA_dom_sf"/>
</dbReference>
<evidence type="ECO:0000313" key="4">
    <source>
        <dbReference type="Proteomes" id="UP000317429"/>
    </source>
</evidence>
<gene>
    <name evidence="3" type="ORF">Pla175_50100</name>
</gene>
<dbReference type="CDD" id="cd00198">
    <property type="entry name" value="vWFA"/>
    <property type="match status" value="1"/>
</dbReference>
<dbReference type="KEGG" id="pnd:Pla175_50100"/>
<dbReference type="PANTHER" id="PTHR33608">
    <property type="entry name" value="BLL2464 PROTEIN"/>
    <property type="match status" value="1"/>
</dbReference>
<feature type="domain" description="DUF58" evidence="2">
    <location>
        <begin position="219"/>
        <end position="390"/>
    </location>
</feature>
<dbReference type="PANTHER" id="PTHR33608:SF3">
    <property type="entry name" value="SLR2013 PROTEIN"/>
    <property type="match status" value="1"/>
</dbReference>
<dbReference type="Gene3D" id="3.40.50.410">
    <property type="entry name" value="von Willebrand factor, type A domain"/>
    <property type="match status" value="1"/>
</dbReference>
<keyword evidence="1" id="KW-0472">Membrane</keyword>
<feature type="transmembrane region" description="Helical" evidence="1">
    <location>
        <begin position="28"/>
        <end position="46"/>
    </location>
</feature>
<dbReference type="RefSeq" id="WP_145291748.1">
    <property type="nucleotide sequence ID" value="NZ_CP036291.1"/>
</dbReference>
<dbReference type="SUPFAM" id="SSF53300">
    <property type="entry name" value="vWA-like"/>
    <property type="match status" value="1"/>
</dbReference>
<evidence type="ECO:0000256" key="1">
    <source>
        <dbReference type="SAM" id="Phobius"/>
    </source>
</evidence>
<dbReference type="Pfam" id="PF01882">
    <property type="entry name" value="DUF58"/>
    <property type="match status" value="1"/>
</dbReference>
<evidence type="ECO:0000313" key="3">
    <source>
        <dbReference type="EMBL" id="QDU91580.1"/>
    </source>
</evidence>
<keyword evidence="1" id="KW-1133">Transmembrane helix</keyword>
<keyword evidence="1" id="KW-0812">Transmembrane</keyword>
<name>A0A518DJC7_9BACT</name>
<accession>A0A518DJC7</accession>
<dbReference type="InterPro" id="IPR002881">
    <property type="entry name" value="DUF58"/>
</dbReference>
<dbReference type="AlphaFoldDB" id="A0A518DJC7"/>
<dbReference type="Proteomes" id="UP000317429">
    <property type="component" value="Chromosome"/>
</dbReference>
<organism evidence="3 4">
    <name type="scientific">Pirellulimonas nuda</name>
    <dbReference type="NCBI Taxonomy" id="2528009"/>
    <lineage>
        <taxon>Bacteria</taxon>
        <taxon>Pseudomonadati</taxon>
        <taxon>Planctomycetota</taxon>
        <taxon>Planctomycetia</taxon>
        <taxon>Pirellulales</taxon>
        <taxon>Lacipirellulaceae</taxon>
        <taxon>Pirellulimonas</taxon>
    </lineage>
</organism>
<keyword evidence="4" id="KW-1185">Reference proteome</keyword>